<dbReference type="AlphaFoldDB" id="A0A9N8ZEZ7"/>
<feature type="transmembrane region" description="Helical" evidence="1">
    <location>
        <begin position="321"/>
        <end position="343"/>
    </location>
</feature>
<dbReference type="SUPFAM" id="SSF81321">
    <property type="entry name" value="Family A G protein-coupled receptor-like"/>
    <property type="match status" value="1"/>
</dbReference>
<evidence type="ECO:0000313" key="4">
    <source>
        <dbReference type="Proteomes" id="UP000789508"/>
    </source>
</evidence>
<dbReference type="EMBL" id="CAJVPS010000484">
    <property type="protein sequence ID" value="CAG8489157.1"/>
    <property type="molecule type" value="Genomic_DNA"/>
</dbReference>
<evidence type="ECO:0000256" key="2">
    <source>
        <dbReference type="SAM" id="SignalP"/>
    </source>
</evidence>
<protein>
    <submittedName>
        <fullName evidence="3">12873_t:CDS:1</fullName>
    </submittedName>
</protein>
<dbReference type="Proteomes" id="UP000789508">
    <property type="component" value="Unassembled WGS sequence"/>
</dbReference>
<feature type="transmembrane region" description="Helical" evidence="1">
    <location>
        <begin position="134"/>
        <end position="153"/>
    </location>
</feature>
<evidence type="ECO:0000256" key="1">
    <source>
        <dbReference type="SAM" id="Phobius"/>
    </source>
</evidence>
<comment type="caution">
    <text evidence="3">The sequence shown here is derived from an EMBL/GenBank/DDBJ whole genome shotgun (WGS) entry which is preliminary data.</text>
</comment>
<dbReference type="Gene3D" id="1.20.1070.10">
    <property type="entry name" value="Rhodopsin 7-helix transmembrane proteins"/>
    <property type="match status" value="1"/>
</dbReference>
<gene>
    <name evidence="3" type="ORF">ALEPTO_LOCUS2889</name>
</gene>
<evidence type="ECO:0000313" key="3">
    <source>
        <dbReference type="EMBL" id="CAG8489157.1"/>
    </source>
</evidence>
<name>A0A9N8ZEZ7_9GLOM</name>
<organism evidence="3 4">
    <name type="scientific">Ambispora leptoticha</name>
    <dbReference type="NCBI Taxonomy" id="144679"/>
    <lineage>
        <taxon>Eukaryota</taxon>
        <taxon>Fungi</taxon>
        <taxon>Fungi incertae sedis</taxon>
        <taxon>Mucoromycota</taxon>
        <taxon>Glomeromycotina</taxon>
        <taxon>Glomeromycetes</taxon>
        <taxon>Archaeosporales</taxon>
        <taxon>Ambisporaceae</taxon>
        <taxon>Ambispora</taxon>
    </lineage>
</organism>
<feature type="signal peptide" evidence="2">
    <location>
        <begin position="1"/>
        <end position="29"/>
    </location>
</feature>
<reference evidence="3" key="1">
    <citation type="submission" date="2021-06" db="EMBL/GenBank/DDBJ databases">
        <authorList>
            <person name="Kallberg Y."/>
            <person name="Tangrot J."/>
            <person name="Rosling A."/>
        </authorList>
    </citation>
    <scope>NUCLEOTIDE SEQUENCE</scope>
    <source>
        <strain evidence="3">FL130A</strain>
    </source>
</reference>
<dbReference type="OrthoDB" id="5586600at2759"/>
<keyword evidence="1" id="KW-0812">Transmembrane</keyword>
<keyword evidence="2" id="KW-0732">Signal</keyword>
<keyword evidence="4" id="KW-1185">Reference proteome</keyword>
<keyword evidence="1" id="KW-0472">Membrane</keyword>
<feature type="transmembrane region" description="Helical" evidence="1">
    <location>
        <begin position="214"/>
        <end position="233"/>
    </location>
</feature>
<feature type="chain" id="PRO_5040315951" evidence="2">
    <location>
        <begin position="30"/>
        <end position="395"/>
    </location>
</feature>
<accession>A0A9N8ZEZ7</accession>
<feature type="transmembrane region" description="Helical" evidence="1">
    <location>
        <begin position="93"/>
        <end position="114"/>
    </location>
</feature>
<sequence>MISPLRKQIHWVLFIILILITLTTHRASAAPITPTKSANITSTSDIEVNNKSIPFYNITTNTTSDIAPDTGSTDNDNKNGDVDPEYSKKGAHWLFGISFAVMQFNAIGSIYIVYRTFRKWQAHSYARNSLSMALRVPFYIAITDLCLYIAHIFNQGYTLLNDRTWPGLSCKIVGGTVFFLVAVNMTLVGVIALSTYLRVCRRIVFDFGPFDRNLFYIVLGFPFVLTLGSIPSFGPSIYWCYTNKSNHIVSIITLILNFTVIALNIFCYYFTLREINISGKGFVNVNLNQNKTCYILMFIIQWTPAMPYVIASVVITSPPVALYLLCDIAINLGGIGNGIQYVLNEGWSLQKDDVESKHNERSFTAISPLPSARSQFKFPFNQEASIASFAAIQEE</sequence>
<feature type="transmembrane region" description="Helical" evidence="1">
    <location>
        <begin position="248"/>
        <end position="272"/>
    </location>
</feature>
<feature type="transmembrane region" description="Helical" evidence="1">
    <location>
        <begin position="293"/>
        <end position="315"/>
    </location>
</feature>
<keyword evidence="1" id="KW-1133">Transmembrane helix</keyword>
<feature type="transmembrane region" description="Helical" evidence="1">
    <location>
        <begin position="173"/>
        <end position="193"/>
    </location>
</feature>
<proteinExistence type="predicted"/>